<sequence length="1583" mass="163003">MGARTPELALGILEDSLGELEDEQETNGRTSSARSPESVQPPGNSQRGERKPEEAPRGADPGGLPSVWHGGSSSASEGAASPDPCLVSPEVTEPREHPQAARGPEDSPHPSAPEPQERESPSSSMRFAEGSPEGCLASPEGEHEGWPLVQHPQREPSPNGPGEAPAAPVPQDDNSTQNKVVFVVPGAGGETGSKDEEGQRLSSSSSTDELAGIPPTASPEPMKVQLCGENSWPGDFNSQEREAAAGFPWPESLQGAPKAPAAQLGQEGSASLEEPPLKPMTSTSQESAPECPVEGPPQDFTDDAGFLGPCPPTGTSSGAAHELEGKADSQESCQQPMGALPPAELPWDSPGPALAPGDKDSWEETLGARDAQGHSQTGSQDAEPSQVTWAAIADQPEGVLFMSPEPAPHAATKDAGPASSLPSLPAALASVAAEQAREMVSVTEMPVLTDLATERVEAGLSGPEKQASDLRGEGEDREGGPREIPAPAPLEERAELGNRELSHEVQPKVPALPTPRASDESASRSLGPKDEAKAPEDPAVAEKESRDSGADPRGQGAAPGPLDGADPGNLQAEQPEAWGCKPDPEVEKDEVSQLPGDETTGLPNTVLAQPLGEEIPGHADRSDSPSEDAAWNVVARGMMGESQVVHASGSLHKLPEQHPGPLSGPEGAGERVLPRGAIWAGPGLQTKCPDTLQDVEGLGRMDSLPALESEKSDFLSAPAPEVVPKAQEVESMPEIKSGSHPSAQRPGHGEGEGSLTPPHPHGLGRDAAGQEVHADGPPPPEEENWAKEMEHLTASDTEVPELSGIFPSVKDHGADGAETCGKADGGALGMWQALGEPGSLQIEQRPSPGEEASTPATSEQLSANCQDVWPVARELAGSPRSLVDLFAVQVAPDSKKRLPSGPPEEAAPGTPYLHIEGPARKGLEDSVVKAVSPQGPGAPGESPCSTREPLLASEKASSTEGSAESSLSQAGAAGEGISAAPASPRSPKAGTSEGPVDSVPYLDRMPFLAKGKQTTGEEKWSGAPGASAEPGEIPACPVSEESKAGEAARETKGRGERRLEPSKDPRRGASAGVDASCRQTGMLAGLPDFREHITKIFEKSVLGALTTDRPQSTKGEKVGAGKRMMEKGLTVPSPEKLPDATQGVAVAPLPTLPAGLWVDSKGKKQELTVEAEISRLGPQDPAPGKLPGLAWLAAEHNLLGASVGKEMSEALQMLADSEKPEGAGEGWWPGPGGVPAHSQQPDGPQESASGLSSQAASPKISGADLQVAPQSHGEGDSGPDDRIPSGKQCQETAHWDSQPREDGARGSSYPGALGDTPGSTSAQGASPHVDVPPLPEAISEPCTPDPLGGERRRVGAAGVSETQDALGTQGALEPPAGEVAENPLEPGLEARAAGEAEGDVTLSTAETGARVSEDLPETGTTRMFSGVAAASAVPGSPGYPGCSEGALRMDAEVAPDGGRPAGPPQAEEQPRPELPAFAEDGKMGVSSPPEPDETRDLKQQNLDPEALDAERKSPKAGPSTLPLVPEKDAPDITDKVISDDANSAGGAERSVKRDQPLENPAFLWERHAGCFAKDSTANVCVLI</sequence>
<evidence type="ECO:0000313" key="3">
    <source>
        <dbReference type="Proteomes" id="UP000242450"/>
    </source>
</evidence>
<feature type="compositionally biased region" description="Polar residues" evidence="1">
    <location>
        <begin position="373"/>
        <end position="388"/>
    </location>
</feature>
<accession>A0A212CP90</accession>
<feature type="compositionally biased region" description="Basic and acidic residues" evidence="1">
    <location>
        <begin position="1525"/>
        <end position="1538"/>
    </location>
</feature>
<reference evidence="2 3" key="1">
    <citation type="journal article" date="2018" name="Mol. Genet. Genomics">
        <title>The red deer Cervus elaphus genome CerEla1.0: sequencing, annotating, genes, and chromosomes.</title>
        <authorList>
            <person name="Bana N.A."/>
            <person name="Nyiri A."/>
            <person name="Nagy J."/>
            <person name="Frank K."/>
            <person name="Nagy T."/>
            <person name="Steger V."/>
            <person name="Schiller M."/>
            <person name="Lakatos P."/>
            <person name="Sugar L."/>
            <person name="Horn P."/>
            <person name="Barta E."/>
            <person name="Orosz L."/>
        </authorList>
    </citation>
    <scope>NUCLEOTIDE SEQUENCE [LARGE SCALE GENOMIC DNA]</scope>
    <source>
        <strain evidence="2">Hungarian</strain>
    </source>
</reference>
<feature type="compositionally biased region" description="Basic and acidic residues" evidence="1">
    <location>
        <begin position="47"/>
        <end position="57"/>
    </location>
</feature>
<feature type="compositionally biased region" description="Basic and acidic residues" evidence="1">
    <location>
        <begin position="1293"/>
        <end position="1304"/>
    </location>
</feature>
<dbReference type="PANTHER" id="PTHR13924">
    <property type="entry name" value="TRANSFORMING ACIDIC COILED-COIL CONTAINING PROTEIN 1/2"/>
    <property type="match status" value="1"/>
</dbReference>
<feature type="compositionally biased region" description="Low complexity" evidence="1">
    <location>
        <begin position="978"/>
        <end position="987"/>
    </location>
</feature>
<feature type="compositionally biased region" description="Basic and acidic residues" evidence="1">
    <location>
        <begin position="582"/>
        <end position="591"/>
    </location>
</feature>
<dbReference type="GO" id="GO:0007097">
    <property type="term" value="P:nuclear migration"/>
    <property type="evidence" value="ECO:0007669"/>
    <property type="project" value="TreeGrafter"/>
</dbReference>
<feature type="compositionally biased region" description="Basic and acidic residues" evidence="1">
    <location>
        <begin position="490"/>
        <end position="506"/>
    </location>
</feature>
<evidence type="ECO:0000256" key="1">
    <source>
        <dbReference type="SAM" id="MobiDB-lite"/>
    </source>
</evidence>
<feature type="region of interest" description="Disordered" evidence="1">
    <location>
        <begin position="1"/>
        <end position="422"/>
    </location>
</feature>
<dbReference type="EMBL" id="MKHE01000015">
    <property type="protein sequence ID" value="OWK07858.1"/>
    <property type="molecule type" value="Genomic_DNA"/>
</dbReference>
<feature type="compositionally biased region" description="Basic and acidic residues" evidence="1">
    <location>
        <begin position="1273"/>
        <end position="1284"/>
    </location>
</feature>
<feature type="compositionally biased region" description="Low complexity" evidence="1">
    <location>
        <begin position="1385"/>
        <end position="1395"/>
    </location>
</feature>
<feature type="compositionally biased region" description="Polar residues" evidence="1">
    <location>
        <begin position="27"/>
        <end position="46"/>
    </location>
</feature>
<feature type="compositionally biased region" description="Gly residues" evidence="1">
    <location>
        <begin position="1223"/>
        <end position="1233"/>
    </location>
</feature>
<feature type="compositionally biased region" description="Basic and acidic residues" evidence="1">
    <location>
        <begin position="784"/>
        <end position="793"/>
    </location>
</feature>
<dbReference type="GO" id="GO:0007052">
    <property type="term" value="P:mitotic spindle organization"/>
    <property type="evidence" value="ECO:0007669"/>
    <property type="project" value="InterPro"/>
</dbReference>
<feature type="compositionally biased region" description="Low complexity" evidence="1">
    <location>
        <begin position="1425"/>
        <end position="1441"/>
    </location>
</feature>
<evidence type="ECO:0008006" key="4">
    <source>
        <dbReference type="Google" id="ProtNLM"/>
    </source>
</evidence>
<dbReference type="Proteomes" id="UP000242450">
    <property type="component" value="Chromosome 15"/>
</dbReference>
<dbReference type="InterPro" id="IPR039915">
    <property type="entry name" value="TACC"/>
</dbReference>
<feature type="compositionally biased region" description="Basic and acidic residues" evidence="1">
    <location>
        <begin position="466"/>
        <end position="481"/>
    </location>
</feature>
<dbReference type="PANTHER" id="PTHR13924:SF11">
    <property type="entry name" value="TRANSFORMING ACIDIC COILED-COIL-CONTAINING PROTEIN 2"/>
    <property type="match status" value="1"/>
</dbReference>
<dbReference type="GO" id="GO:0005737">
    <property type="term" value="C:cytoplasm"/>
    <property type="evidence" value="ECO:0007669"/>
    <property type="project" value="TreeGrafter"/>
</dbReference>
<gene>
    <name evidence="2" type="ORF">Celaphus_00008750</name>
</gene>
<feature type="region of interest" description="Disordered" evidence="1">
    <location>
        <begin position="893"/>
        <end position="1075"/>
    </location>
</feature>
<feature type="region of interest" description="Disordered" evidence="1">
    <location>
        <begin position="644"/>
        <end position="861"/>
    </location>
</feature>
<dbReference type="OrthoDB" id="10255048at2759"/>
<name>A0A212CP90_CEREH</name>
<feature type="compositionally biased region" description="Basic and acidic residues" evidence="1">
    <location>
        <begin position="1040"/>
        <end position="1067"/>
    </location>
</feature>
<feature type="compositionally biased region" description="Low complexity" evidence="1">
    <location>
        <begin position="70"/>
        <end position="81"/>
    </location>
</feature>
<feature type="region of interest" description="Disordered" evidence="1">
    <location>
        <begin position="453"/>
        <end position="627"/>
    </location>
</feature>
<feature type="compositionally biased region" description="Basic and acidic residues" evidence="1">
    <location>
        <begin position="615"/>
        <end position="624"/>
    </location>
</feature>
<feature type="compositionally biased region" description="Basic and acidic residues" evidence="1">
    <location>
        <begin position="92"/>
        <end position="108"/>
    </location>
</feature>
<comment type="caution">
    <text evidence="2">The sequence shown here is derived from an EMBL/GenBank/DDBJ whole genome shotgun (WGS) entry which is preliminary data.</text>
</comment>
<evidence type="ECO:0000313" key="2">
    <source>
        <dbReference type="EMBL" id="OWK07858.1"/>
    </source>
</evidence>
<feature type="compositionally biased region" description="Basic and acidic residues" evidence="1">
    <location>
        <begin position="917"/>
        <end position="927"/>
    </location>
</feature>
<protein>
    <recommendedName>
        <fullName evidence="4">Transforming acidic coiled-coil-containing protein 2</fullName>
    </recommendedName>
</protein>
<dbReference type="GO" id="GO:0021987">
    <property type="term" value="P:cerebral cortex development"/>
    <property type="evidence" value="ECO:0007669"/>
    <property type="project" value="TreeGrafter"/>
</dbReference>
<feature type="compositionally biased region" description="Low complexity" evidence="1">
    <location>
        <begin position="952"/>
        <end position="968"/>
    </location>
</feature>
<feature type="compositionally biased region" description="Polar residues" evidence="1">
    <location>
        <begin position="1237"/>
        <end position="1256"/>
    </location>
</feature>
<feature type="compositionally biased region" description="Basic and acidic residues" evidence="1">
    <location>
        <begin position="517"/>
        <end position="550"/>
    </location>
</feature>
<feature type="compositionally biased region" description="Acidic residues" evidence="1">
    <location>
        <begin position="16"/>
        <end position="25"/>
    </location>
</feature>
<feature type="region of interest" description="Disordered" evidence="1">
    <location>
        <begin position="1210"/>
        <end position="1556"/>
    </location>
</feature>
<keyword evidence="3" id="KW-1185">Reference proteome</keyword>
<organism evidence="2 3">
    <name type="scientific">Cervus elaphus hippelaphus</name>
    <name type="common">European red deer</name>
    <dbReference type="NCBI Taxonomy" id="46360"/>
    <lineage>
        <taxon>Eukaryota</taxon>
        <taxon>Metazoa</taxon>
        <taxon>Chordata</taxon>
        <taxon>Craniata</taxon>
        <taxon>Vertebrata</taxon>
        <taxon>Euteleostomi</taxon>
        <taxon>Mammalia</taxon>
        <taxon>Eutheria</taxon>
        <taxon>Laurasiatheria</taxon>
        <taxon>Artiodactyla</taxon>
        <taxon>Ruminantia</taxon>
        <taxon>Pecora</taxon>
        <taxon>Cervidae</taxon>
        <taxon>Cervinae</taxon>
        <taxon>Cervus</taxon>
    </lineage>
</organism>
<proteinExistence type="predicted"/>